<dbReference type="InterPro" id="IPR008144">
    <property type="entry name" value="Guanylate_kin-like_dom"/>
</dbReference>
<reference evidence="5 6" key="1">
    <citation type="journal article" date="2018" name="bioRxiv">
        <title>Evidence of independent acquisition and adaption of ultra-small bacteria to human hosts across the highly diverse yet reduced genomes of the phylum Saccharibacteria.</title>
        <authorList>
            <person name="McLean J.S."/>
            <person name="Bor B."/>
            <person name="To T.T."/>
            <person name="Liu Q."/>
            <person name="Kearns K.A."/>
            <person name="Solden L.M."/>
            <person name="Wrighton K.C."/>
            <person name="He X."/>
            <person name="Shi W."/>
        </authorList>
    </citation>
    <scope>NUCLEOTIDE SEQUENCE [LARGE SCALE GENOMIC DNA]</scope>
    <source>
        <strain evidence="5 6">TM7_CMJM_G6_1_HOT_870</strain>
    </source>
</reference>
<feature type="domain" description="Guanylate kinase-like" evidence="4">
    <location>
        <begin position="25"/>
        <end position="211"/>
    </location>
</feature>
<dbReference type="GO" id="GO:0004385">
    <property type="term" value="F:GMP kinase activity"/>
    <property type="evidence" value="ECO:0007669"/>
    <property type="project" value="UniProtKB-EC"/>
</dbReference>
<reference evidence="5 6" key="2">
    <citation type="journal article" date="2020" name="Cell Rep.">
        <title>Acquisition and Adaptation of Ultra-small Parasitic Reduced Genome Bacteria to Mammalian Hosts.</title>
        <authorList>
            <person name="McLean J.S."/>
            <person name="Bor B."/>
            <person name="Kerns K.A."/>
            <person name="Liu Q."/>
            <person name="To T.T."/>
            <person name="Solden L."/>
            <person name="Hendrickson E.L."/>
            <person name="Wrighton K."/>
            <person name="Shi W."/>
            <person name="He X."/>
        </authorList>
    </citation>
    <scope>NUCLEOTIDE SEQUENCE [LARGE SCALE GENOMIC DNA]</scope>
    <source>
        <strain evidence="5 6">TM7_CMJM_G6_1_HOT_870</strain>
    </source>
</reference>
<accession>A0ABY0FJI1</accession>
<evidence type="ECO:0000256" key="1">
    <source>
        <dbReference type="ARBA" id="ARBA00005790"/>
    </source>
</evidence>
<dbReference type="PANTHER" id="PTHR23117">
    <property type="entry name" value="GUANYLATE KINASE-RELATED"/>
    <property type="match status" value="1"/>
</dbReference>
<dbReference type="EMBL" id="PRLK01000001">
    <property type="protein sequence ID" value="RYC72981.1"/>
    <property type="molecule type" value="Genomic_DNA"/>
</dbReference>
<keyword evidence="3 5" id="KW-0418">Kinase</keyword>
<dbReference type="Gene3D" id="3.40.50.300">
    <property type="entry name" value="P-loop containing nucleotide triphosphate hydrolases"/>
    <property type="match status" value="1"/>
</dbReference>
<evidence type="ECO:0000313" key="5">
    <source>
        <dbReference type="EMBL" id="RYC72981.1"/>
    </source>
</evidence>
<keyword evidence="2 5" id="KW-0808">Transferase</keyword>
<sequence>MNNKLQFLVENYQTLPDAIELVAKTRILLLAGISGAGKDTTKRHLLKNEEYCDIISHTTRKPRLNNGREEINGIDYNFIDSQEAEIMLKERQFIEAKFVHGNIYATSVSQICNAYSNNKIAVTDIDINGIAEYKKMSPGVVAVFILPPDYDIWRSRFANRYNDKEEFEREFKRRLPEAINSLTTALDLPYFHFILNEDFRDTARIIDQIMHQPIEFNYKDIEVRVRAQKMLEDLKKQYNKIK</sequence>
<proteinExistence type="inferred from homology"/>
<dbReference type="CDD" id="cd00071">
    <property type="entry name" value="GMPK"/>
    <property type="match status" value="1"/>
</dbReference>
<dbReference type="EC" id="2.7.4.8" evidence="5"/>
<dbReference type="PANTHER" id="PTHR23117:SF13">
    <property type="entry name" value="GUANYLATE KINASE"/>
    <property type="match status" value="1"/>
</dbReference>
<gene>
    <name evidence="5" type="primary">gmk</name>
    <name evidence="5" type="ORF">G6CMJM_00085</name>
</gene>
<dbReference type="PROSITE" id="PS50052">
    <property type="entry name" value="GUANYLATE_KINASE_2"/>
    <property type="match status" value="1"/>
</dbReference>
<dbReference type="SUPFAM" id="SSF52540">
    <property type="entry name" value="P-loop containing nucleoside triphosphate hydrolases"/>
    <property type="match status" value="1"/>
</dbReference>
<dbReference type="SMART" id="SM00072">
    <property type="entry name" value="GuKc"/>
    <property type="match status" value="1"/>
</dbReference>
<keyword evidence="6" id="KW-1185">Reference proteome</keyword>
<evidence type="ECO:0000259" key="4">
    <source>
        <dbReference type="PROSITE" id="PS50052"/>
    </source>
</evidence>
<dbReference type="Proteomes" id="UP001190925">
    <property type="component" value="Unassembled WGS sequence"/>
</dbReference>
<dbReference type="InterPro" id="IPR027417">
    <property type="entry name" value="P-loop_NTPase"/>
</dbReference>
<name>A0ABY0FJI1_9BACT</name>
<evidence type="ECO:0000256" key="2">
    <source>
        <dbReference type="ARBA" id="ARBA00022679"/>
    </source>
</evidence>
<protein>
    <submittedName>
        <fullName evidence="5">Guanylate kinase</fullName>
        <ecNumber evidence="5">2.7.4.8</ecNumber>
    </submittedName>
</protein>
<dbReference type="Pfam" id="PF00625">
    <property type="entry name" value="Guanylate_kin"/>
    <property type="match status" value="1"/>
</dbReference>
<organism evidence="5 6">
    <name type="scientific">Candidatus Nanogingivalis gingivitcus</name>
    <dbReference type="NCBI Taxonomy" id="2171992"/>
    <lineage>
        <taxon>Bacteria</taxon>
        <taxon>Candidatus Saccharimonadota</taxon>
        <taxon>Candidatus Nanosyncoccalia</taxon>
        <taxon>Candidatus Nanogingivales</taxon>
        <taxon>Candidatus Nanogingivalaceae</taxon>
        <taxon>Candidatus Nanogingivalis</taxon>
    </lineage>
</organism>
<dbReference type="InterPro" id="IPR008145">
    <property type="entry name" value="GK/Ca_channel_bsu"/>
</dbReference>
<evidence type="ECO:0000256" key="3">
    <source>
        <dbReference type="ARBA" id="ARBA00022777"/>
    </source>
</evidence>
<evidence type="ECO:0000313" key="6">
    <source>
        <dbReference type="Proteomes" id="UP001190925"/>
    </source>
</evidence>
<comment type="similarity">
    <text evidence="1">Belongs to the guanylate kinase family.</text>
</comment>
<dbReference type="RefSeq" id="WP_129718514.1">
    <property type="nucleotide sequence ID" value="NZ_PRLK01000001.1"/>
</dbReference>
<comment type="caution">
    <text evidence="5">The sequence shown here is derived from an EMBL/GenBank/DDBJ whole genome shotgun (WGS) entry which is preliminary data.</text>
</comment>